<dbReference type="PANTHER" id="PTHR19359:SF95">
    <property type="entry name" value="CYTOCHROME B5 TYPE B"/>
    <property type="match status" value="1"/>
</dbReference>
<dbReference type="SUPFAM" id="SSF55856">
    <property type="entry name" value="Cytochrome b5-like heme/steroid binding domain"/>
    <property type="match status" value="1"/>
</dbReference>
<evidence type="ECO:0000256" key="1">
    <source>
        <dbReference type="ARBA" id="ARBA00022617"/>
    </source>
</evidence>
<dbReference type="AlphaFoldDB" id="A0A0K0EH15"/>
<organism evidence="6">
    <name type="scientific">Strongyloides stercoralis</name>
    <name type="common">Threadworm</name>
    <dbReference type="NCBI Taxonomy" id="6248"/>
    <lineage>
        <taxon>Eukaryota</taxon>
        <taxon>Metazoa</taxon>
        <taxon>Ecdysozoa</taxon>
        <taxon>Nematoda</taxon>
        <taxon>Chromadorea</taxon>
        <taxon>Rhabditida</taxon>
        <taxon>Tylenchina</taxon>
        <taxon>Panagrolaimomorpha</taxon>
        <taxon>Strongyloidoidea</taxon>
        <taxon>Strongyloididae</taxon>
        <taxon>Strongyloides</taxon>
    </lineage>
</organism>
<sequence length="84" mass="9573">MKTYTASDVLKNNTTDCLWIIYNKNVYDITNFYPHHPGGKALLKYAGKDVTFILSNIPSHNIAIQKINKILEESLIGKLNNSKY</sequence>
<dbReference type="WBParaSite" id="SSTP_0000877200.1">
    <property type="protein sequence ID" value="SSTP_0000877200.1"/>
    <property type="gene ID" value="SSTP_0000877200"/>
</dbReference>
<keyword evidence="3" id="KW-0408">Iron</keyword>
<dbReference type="InterPro" id="IPR001199">
    <property type="entry name" value="Cyt_B5-like_heme/steroid-bd"/>
</dbReference>
<accession>A0A0K0EH15</accession>
<evidence type="ECO:0000256" key="4">
    <source>
        <dbReference type="ARBA" id="ARBA00038168"/>
    </source>
</evidence>
<dbReference type="Gene3D" id="3.10.120.10">
    <property type="entry name" value="Cytochrome b5-like heme/steroid binding domain"/>
    <property type="match status" value="1"/>
</dbReference>
<dbReference type="SMART" id="SM01117">
    <property type="entry name" value="Cyt-b5"/>
    <property type="match status" value="1"/>
</dbReference>
<feature type="domain" description="Cytochrome b5 heme-binding" evidence="5">
    <location>
        <begin position="1"/>
        <end position="80"/>
    </location>
</feature>
<dbReference type="FunFam" id="3.10.120.10:FF:000007">
    <property type="entry name" value="Sulfite oxidase, mitochondrial"/>
    <property type="match status" value="1"/>
</dbReference>
<keyword evidence="1" id="KW-0349">Heme</keyword>
<dbReference type="GO" id="GO:0016020">
    <property type="term" value="C:membrane"/>
    <property type="evidence" value="ECO:0007669"/>
    <property type="project" value="TreeGrafter"/>
</dbReference>
<dbReference type="GO" id="GO:0020037">
    <property type="term" value="F:heme binding"/>
    <property type="evidence" value="ECO:0007669"/>
    <property type="project" value="TreeGrafter"/>
</dbReference>
<dbReference type="PROSITE" id="PS50255">
    <property type="entry name" value="CYTOCHROME_B5_2"/>
    <property type="match status" value="1"/>
</dbReference>
<keyword evidence="2" id="KW-0479">Metal-binding</keyword>
<dbReference type="Pfam" id="PF00173">
    <property type="entry name" value="Cyt-b5"/>
    <property type="match status" value="1"/>
</dbReference>
<protein>
    <submittedName>
        <fullName evidence="6">Cytochrome b5 heme-binding domain-containing protein</fullName>
    </submittedName>
</protein>
<evidence type="ECO:0000256" key="2">
    <source>
        <dbReference type="ARBA" id="ARBA00022723"/>
    </source>
</evidence>
<evidence type="ECO:0000256" key="3">
    <source>
        <dbReference type="ARBA" id="ARBA00023004"/>
    </source>
</evidence>
<name>A0A0K0EH15_STRER</name>
<proteinExistence type="inferred from homology"/>
<dbReference type="STRING" id="6248.A0A0K0EH15"/>
<dbReference type="GO" id="GO:0046872">
    <property type="term" value="F:metal ion binding"/>
    <property type="evidence" value="ECO:0007669"/>
    <property type="project" value="UniProtKB-KW"/>
</dbReference>
<dbReference type="PANTHER" id="PTHR19359">
    <property type="entry name" value="CYTOCHROME B5"/>
    <property type="match status" value="1"/>
</dbReference>
<dbReference type="InterPro" id="IPR036400">
    <property type="entry name" value="Cyt_B5-like_heme/steroid_sf"/>
</dbReference>
<reference evidence="6" key="1">
    <citation type="submission" date="2015-08" db="UniProtKB">
        <authorList>
            <consortium name="WormBaseParasite"/>
        </authorList>
    </citation>
    <scope>IDENTIFICATION</scope>
</reference>
<dbReference type="InterPro" id="IPR050668">
    <property type="entry name" value="Cytochrome_b5"/>
</dbReference>
<comment type="similarity">
    <text evidence="4">Belongs to the cytochrome b5 family.</text>
</comment>
<evidence type="ECO:0000259" key="5">
    <source>
        <dbReference type="PROSITE" id="PS50255"/>
    </source>
</evidence>
<evidence type="ECO:0000313" key="6">
    <source>
        <dbReference type="WBParaSite" id="SSTP_0000877200.1"/>
    </source>
</evidence>